<dbReference type="InterPro" id="IPR029057">
    <property type="entry name" value="PRTase-like"/>
</dbReference>
<evidence type="ECO:0000313" key="3">
    <source>
        <dbReference type="Proteomes" id="UP000725002"/>
    </source>
</evidence>
<comment type="similarity">
    <text evidence="1">Belongs to the ComF/GntX family.</text>
</comment>
<dbReference type="PANTHER" id="PTHR47505">
    <property type="entry name" value="DNA UTILIZATION PROTEIN YHGH"/>
    <property type="match status" value="1"/>
</dbReference>
<organism evidence="2 3">
    <name type="scientific">Candidatus Cryptobacteroides avicola</name>
    <dbReference type="NCBI Taxonomy" id="2840757"/>
    <lineage>
        <taxon>Bacteria</taxon>
        <taxon>Pseudomonadati</taxon>
        <taxon>Bacteroidota</taxon>
        <taxon>Bacteroidia</taxon>
        <taxon>Bacteroidales</taxon>
        <taxon>Candidatus Cryptobacteroides</taxon>
    </lineage>
</organism>
<dbReference type="Gene3D" id="3.40.50.2020">
    <property type="match status" value="1"/>
</dbReference>
<reference evidence="2" key="2">
    <citation type="journal article" date="2021" name="PeerJ">
        <title>Extensive microbial diversity within the chicken gut microbiome revealed by metagenomics and culture.</title>
        <authorList>
            <person name="Gilroy R."/>
            <person name="Ravi A."/>
            <person name="Getino M."/>
            <person name="Pursley I."/>
            <person name="Horton D.L."/>
            <person name="Alikhan N.F."/>
            <person name="Baker D."/>
            <person name="Gharbi K."/>
            <person name="Hall N."/>
            <person name="Watson M."/>
            <person name="Adriaenssens E.M."/>
            <person name="Foster-Nyarko E."/>
            <person name="Jarju S."/>
            <person name="Secka A."/>
            <person name="Antonio M."/>
            <person name="Oren A."/>
            <person name="Chaudhuri R.R."/>
            <person name="La Ragione R."/>
            <person name="Hildebrand F."/>
            <person name="Pallen M.J."/>
        </authorList>
    </citation>
    <scope>NUCLEOTIDE SEQUENCE</scope>
    <source>
        <strain evidence="2">G3-8215</strain>
    </source>
</reference>
<name>A0A940DSB1_9BACT</name>
<comment type="caution">
    <text evidence="2">The sequence shown here is derived from an EMBL/GenBank/DDBJ whole genome shotgun (WGS) entry which is preliminary data.</text>
</comment>
<evidence type="ECO:0000256" key="1">
    <source>
        <dbReference type="ARBA" id="ARBA00008007"/>
    </source>
</evidence>
<dbReference type="SUPFAM" id="SSF53271">
    <property type="entry name" value="PRTase-like"/>
    <property type="match status" value="1"/>
</dbReference>
<dbReference type="AlphaFoldDB" id="A0A940DSB1"/>
<evidence type="ECO:0000313" key="2">
    <source>
        <dbReference type="EMBL" id="MBO8483421.1"/>
    </source>
</evidence>
<gene>
    <name evidence="2" type="ORF">IAB75_04840</name>
</gene>
<protein>
    <submittedName>
        <fullName evidence="2">ComF family protein</fullName>
    </submittedName>
</protein>
<proteinExistence type="inferred from homology"/>
<dbReference type="CDD" id="cd06223">
    <property type="entry name" value="PRTases_typeI"/>
    <property type="match status" value="1"/>
</dbReference>
<dbReference type="EMBL" id="JADILV010000035">
    <property type="protein sequence ID" value="MBO8483421.1"/>
    <property type="molecule type" value="Genomic_DNA"/>
</dbReference>
<dbReference type="Proteomes" id="UP000725002">
    <property type="component" value="Unassembled WGS sequence"/>
</dbReference>
<reference evidence="2" key="1">
    <citation type="submission" date="2020-10" db="EMBL/GenBank/DDBJ databases">
        <authorList>
            <person name="Gilroy R."/>
        </authorList>
    </citation>
    <scope>NUCLEOTIDE SEQUENCE</scope>
    <source>
        <strain evidence="2">G3-8215</strain>
    </source>
</reference>
<accession>A0A940DSB1</accession>
<dbReference type="InterPro" id="IPR000836">
    <property type="entry name" value="PRTase_dom"/>
</dbReference>
<dbReference type="InterPro" id="IPR051910">
    <property type="entry name" value="ComF/GntX_DNA_util-trans"/>
</dbReference>
<sequence>MKNPFRKTLVPVLDLVLPRVCIVCGRRLLTFEKHICTCCLADLPLTFNWILPHNPMADRFNELIQESLCRTLQDGVTPSGHVAYSHAAALFFFNSEADYRKIPYSIKYRGDLASGLFFGAMLGKRMAEASALQDIDLIMPVPLYWSRKWKRGYNQAEVIARGIAEAVHGPVCTDILYRKHRTATQTRLDVNEKLRNVDNAFGLRKPLPPKTGHILLVDDVFTTGATLHACYRTLMATGKDIRISIATLAMVSN</sequence>
<dbReference type="PANTHER" id="PTHR47505:SF1">
    <property type="entry name" value="DNA UTILIZATION PROTEIN YHGH"/>
    <property type="match status" value="1"/>
</dbReference>